<organism evidence="1 2">
    <name type="scientific">Agrobacterium tumefaciens str. Kerr 14</name>
    <dbReference type="NCBI Taxonomy" id="1183424"/>
    <lineage>
        <taxon>Bacteria</taxon>
        <taxon>Pseudomonadati</taxon>
        <taxon>Pseudomonadota</taxon>
        <taxon>Alphaproteobacteria</taxon>
        <taxon>Hyphomicrobiales</taxon>
        <taxon>Rhizobiaceae</taxon>
        <taxon>Rhizobium/Agrobacterium group</taxon>
        <taxon>Agrobacterium</taxon>
        <taxon>Agrobacterium tumefaciens complex</taxon>
    </lineage>
</organism>
<reference evidence="1 2" key="1">
    <citation type="submission" date="2016-01" db="EMBL/GenBank/DDBJ databases">
        <authorList>
            <person name="Oliw E.H."/>
        </authorList>
    </citation>
    <scope>NUCLEOTIDE SEQUENCE [LARGE SCALE GENOMIC DNA]</scope>
    <source>
        <strain evidence="1 2">Kerr 14</strain>
    </source>
</reference>
<dbReference type="Proteomes" id="UP000191897">
    <property type="component" value="Unassembled WGS sequence"/>
</dbReference>
<gene>
    <name evidence="1" type="ORF">AGR4C_Lc130098</name>
</gene>
<name>A0A1S7RD38_AGRTU</name>
<evidence type="ECO:0000313" key="2">
    <source>
        <dbReference type="Proteomes" id="UP000191897"/>
    </source>
</evidence>
<protein>
    <submittedName>
        <fullName evidence="1">Uncharacterized protein</fullName>
    </submittedName>
</protein>
<accession>A0A1S7RD38</accession>
<proteinExistence type="predicted"/>
<sequence>MAEHLHLSHEDVGRSRPYLGEVDRPSAAAIAKLLIEPFNAPAGEHSGGPGNVHGVTHVLYFSIRRARPISE</sequence>
<evidence type="ECO:0000313" key="1">
    <source>
        <dbReference type="EMBL" id="CUX50802.1"/>
    </source>
</evidence>
<dbReference type="AlphaFoldDB" id="A0A1S7RD38"/>
<dbReference type="EMBL" id="FBWC01000023">
    <property type="protein sequence ID" value="CUX50802.1"/>
    <property type="molecule type" value="Genomic_DNA"/>
</dbReference>